<evidence type="ECO:0000313" key="2">
    <source>
        <dbReference type="EnsemblPlants" id="ORUFI09G00390.1"/>
    </source>
</evidence>
<proteinExistence type="predicted"/>
<dbReference type="Gramene" id="ORUFI09G00390.1">
    <property type="protein sequence ID" value="ORUFI09G00390.1"/>
    <property type="gene ID" value="ORUFI09G00390"/>
</dbReference>
<keyword evidence="3" id="KW-1185">Reference proteome</keyword>
<dbReference type="Proteomes" id="UP000008022">
    <property type="component" value="Unassembled WGS sequence"/>
</dbReference>
<dbReference type="HOGENOM" id="CLU_1172316_0_0_1"/>
<sequence>MTPPPARDSPHSSLRAHSLSSSLRPNPGCRHSPQLDQRRRCRVFTAAGPAHSLSCLLATPRHTPPHRAPAAAVVVPHSSGAPSRTASAGTVVVPLSVRAPPGTAPDVAGCSPFCRRCCARHAGMQLSSPKVPNLSNVSWLRWQRGSDGLHLFAYDGVPAEDKFNGGSSDGDDLPPAPTMGISVVGECGVAVVAFFKSNCCTRVAWESACCCRDRMVGAGAGAQKSGSCCMQRESGSG</sequence>
<protein>
    <submittedName>
        <fullName evidence="2">Uncharacterized protein</fullName>
    </submittedName>
</protein>
<dbReference type="AlphaFoldDB" id="A0A0E0QMR4"/>
<evidence type="ECO:0000256" key="1">
    <source>
        <dbReference type="SAM" id="MobiDB-lite"/>
    </source>
</evidence>
<feature type="compositionally biased region" description="Low complexity" evidence="1">
    <location>
        <begin position="11"/>
        <end position="25"/>
    </location>
</feature>
<dbReference type="EnsemblPlants" id="ORUFI09G00390.1">
    <property type="protein sequence ID" value="ORUFI09G00390.1"/>
    <property type="gene ID" value="ORUFI09G00390"/>
</dbReference>
<reference evidence="2" key="2">
    <citation type="submission" date="2015-06" db="UniProtKB">
        <authorList>
            <consortium name="EnsemblPlants"/>
        </authorList>
    </citation>
    <scope>IDENTIFICATION</scope>
</reference>
<feature type="region of interest" description="Disordered" evidence="1">
    <location>
        <begin position="1"/>
        <end position="34"/>
    </location>
</feature>
<organism evidence="2 3">
    <name type="scientific">Oryza rufipogon</name>
    <name type="common">Brownbeard rice</name>
    <name type="synonym">Asian wild rice</name>
    <dbReference type="NCBI Taxonomy" id="4529"/>
    <lineage>
        <taxon>Eukaryota</taxon>
        <taxon>Viridiplantae</taxon>
        <taxon>Streptophyta</taxon>
        <taxon>Embryophyta</taxon>
        <taxon>Tracheophyta</taxon>
        <taxon>Spermatophyta</taxon>
        <taxon>Magnoliopsida</taxon>
        <taxon>Liliopsida</taxon>
        <taxon>Poales</taxon>
        <taxon>Poaceae</taxon>
        <taxon>BOP clade</taxon>
        <taxon>Oryzoideae</taxon>
        <taxon>Oryzeae</taxon>
        <taxon>Oryzinae</taxon>
        <taxon>Oryza</taxon>
    </lineage>
</organism>
<name>A0A0E0QMR4_ORYRU</name>
<evidence type="ECO:0000313" key="3">
    <source>
        <dbReference type="Proteomes" id="UP000008022"/>
    </source>
</evidence>
<accession>A0A0E0QMR4</accession>
<reference evidence="3" key="1">
    <citation type="submission" date="2013-06" db="EMBL/GenBank/DDBJ databases">
        <authorList>
            <person name="Zhao Q."/>
        </authorList>
    </citation>
    <scope>NUCLEOTIDE SEQUENCE</scope>
    <source>
        <strain evidence="3">cv. W1943</strain>
    </source>
</reference>